<dbReference type="EMBL" id="JAPDMZ010000039">
    <property type="protein sequence ID" value="KAK0554277.1"/>
    <property type="molecule type" value="Genomic_DNA"/>
</dbReference>
<comment type="caution">
    <text evidence="1">The sequence shown here is derived from an EMBL/GenBank/DDBJ whole genome shotgun (WGS) entry which is preliminary data.</text>
</comment>
<dbReference type="Proteomes" id="UP001176517">
    <property type="component" value="Unassembled WGS sequence"/>
</dbReference>
<organism evidence="1 2">
    <name type="scientific">Tilletia horrida</name>
    <dbReference type="NCBI Taxonomy" id="155126"/>
    <lineage>
        <taxon>Eukaryota</taxon>
        <taxon>Fungi</taxon>
        <taxon>Dikarya</taxon>
        <taxon>Basidiomycota</taxon>
        <taxon>Ustilaginomycotina</taxon>
        <taxon>Exobasidiomycetes</taxon>
        <taxon>Tilletiales</taxon>
        <taxon>Tilletiaceae</taxon>
        <taxon>Tilletia</taxon>
    </lineage>
</organism>
<evidence type="ECO:0000313" key="2">
    <source>
        <dbReference type="Proteomes" id="UP001176517"/>
    </source>
</evidence>
<accession>A0AAN6GRK6</accession>
<evidence type="ECO:0000313" key="1">
    <source>
        <dbReference type="EMBL" id="KAK0554277.1"/>
    </source>
</evidence>
<dbReference type="AlphaFoldDB" id="A0AAN6GRK6"/>
<dbReference type="InterPro" id="IPR053354">
    <property type="entry name" value="MGDG_epimerase"/>
</dbReference>
<dbReference type="PANTHER" id="PTHR43558">
    <property type="entry name" value="REDUCTASE, PUTATIVE (AFU_ORTHOLOGUE AFUA_3G10540)-RELATED"/>
    <property type="match status" value="1"/>
</dbReference>
<protein>
    <submittedName>
        <fullName evidence="1">Uncharacterized protein</fullName>
    </submittedName>
</protein>
<gene>
    <name evidence="1" type="ORF">OC846_002160</name>
</gene>
<proteinExistence type="predicted"/>
<dbReference type="PANTHER" id="PTHR43558:SF6">
    <property type="entry name" value="REDUCTASE, PUTATIVE (AFU_ORTHOLOGUE AFUA_3G10540)-RELATED"/>
    <property type="match status" value="1"/>
</dbReference>
<sequence>MSPKQASKKAIPLQASTVQLQIRDILNDDLLGSKMGEAIIRALKLQLQLHEQQDAVYRELLNQRDEDIVLPILKGTSVDKAQKAGTSAAGKASQTLFAQTAIQIATDLGRGSDGDAQQVIKNVPLVGTKAFRDAVFQVIRLPYPVINRALQFASNAASSGSPSEGGNAHQHSEQIDQWIIRNEKYMRARLILDAPETGKDVDQPADENLAKLGIDRSSSHWQHFMVGLKRDATHVFGPSNESDGTITISRPSKADLPGLLILDHHRKEQIKINNLSAYERRFESMTRGILKGLDWNNVMVAGGLPLAVLASVTDEQADECHGSDIDMYLYGLEPEQATAKLQEIEKVFSANLPIHEKTGEKMKYAVLRNAKTVTFVPEVYPNRRLQVILKLCPNPMAVLLNFDLDQVGVAYDGTEVWMLPRAARAIMTSYTVFTMDLIHGSYLSQRQATQDVRVYKYAQRGYGLRFLPSYLESLPRPTGEMRTKVEPPVKKAKLGSSVKDPHPDDLLHLTLLEERERVGWWLAQQRDEQWGPDTEPISMAKLYAGPADTSEVVGRSGLCGFRQFVRHVALWEYSQMGYFPLDLKGKDFGPADYEDNPLSYQEGPEFSWDPSFTLEHLRVEVDEANQSDFDRLRKNLVCFGIIAPQKGSLSYKVYQTSKAYDKVRHLGPRHTLQKTIMASTLEEAFSQPLVAFVHLPRNFRAYIEPKLSNTTSHFADITRPGAPTHKPVRYDWIATYTQAKIRTDAEFVMSYWIRDGTEDGQMAPDWQLVDREADEIHEIVHAFRRGHRYLGESAAVRNAQVCKEVSRRLVRLTERIESKAFKAWAKERVEMTNAGFKEWGMLTLDGSMVLNRFKLSKKETRWYSYGDDDGNDDGSFNIEPKTAKEWLTHLKHPNVPGWIRWYRCRLPPAHLLDEIRSLAGKH</sequence>
<name>A0AAN6GRK6_9BASI</name>
<keyword evidence="2" id="KW-1185">Reference proteome</keyword>
<reference evidence="1" key="1">
    <citation type="journal article" date="2023" name="PhytoFront">
        <title>Draft Genome Resources of Seven Strains of Tilletia horrida, Causal Agent of Kernel Smut of Rice.</title>
        <authorList>
            <person name="Khanal S."/>
            <person name="Antony Babu S."/>
            <person name="Zhou X.G."/>
        </authorList>
    </citation>
    <scope>NUCLEOTIDE SEQUENCE</scope>
    <source>
        <strain evidence="1">TX6</strain>
    </source>
</reference>